<dbReference type="AlphaFoldDB" id="A0A368W8J6"/>
<keyword evidence="7" id="KW-0175">Coiled coil</keyword>
<feature type="domain" description="HAMP" evidence="9">
    <location>
        <begin position="305"/>
        <end position="357"/>
    </location>
</feature>
<evidence type="ECO:0000256" key="1">
    <source>
        <dbReference type="ARBA" id="ARBA00004651"/>
    </source>
</evidence>
<sequence length="583" mass="67363">MLNFRFHHLKLRNKLIFIYIVCVFVPIVLTNVMFYHVTTINIKNQKTADADQAISLLKAELGAVIDDAAGISYLYSIDKQLNNHLNIDHASHDRYVESLNAISNLFNRADKEYKIISSIVIMSDNPTILASDHIIKLEDEMRNTDWYHQINNINNKYPYLYVTPDSISVIQKLSDLKFEAYEHVIKIDLNMNYITQLLDLSSFEGDFYFLDPTGQARYGRLASGQPSDQITAGQTLSLDEIRRPNKAIVIGKQYQNNRSLGGWTLYGVLDEEKILYDVMQSGRLILWFAGINFIVPTIVIMIVSRSIHTRTQNILKHMKSVKGKNFARIPYNRERDEVGELAVEFNRMSERIENLINDVYVAEIQKKELELRQRQAQLHALHSQINPHFLFNALETIRMRSLMKGETQTAKTIQNMAKIFRKSILWKRSFVTIREELELMESFLEIQKYRFDSKLEFHIEVDQSILDVEIPKMAFLPFVENASIHGIENIPGIGYITIQIAQEQEQIVFAISDNGVGIAQEKIDELQRYFHEDDAMGDSIGMKNVMTRLKICYGESFHFAIVSVPNNGTRITLRLPITQKEMP</sequence>
<organism evidence="10 11">
    <name type="scientific">Paenibacillus prosopidis</name>
    <dbReference type="NCBI Taxonomy" id="630520"/>
    <lineage>
        <taxon>Bacteria</taxon>
        <taxon>Bacillati</taxon>
        <taxon>Bacillota</taxon>
        <taxon>Bacilli</taxon>
        <taxon>Bacillales</taxon>
        <taxon>Paenibacillaceae</taxon>
        <taxon>Paenibacillus</taxon>
    </lineage>
</organism>
<reference evidence="10 11" key="1">
    <citation type="submission" date="2018-07" db="EMBL/GenBank/DDBJ databases">
        <title>Genomic Encyclopedia of Type Strains, Phase III (KMG-III): the genomes of soil and plant-associated and newly described type strains.</title>
        <authorList>
            <person name="Whitman W."/>
        </authorList>
    </citation>
    <scope>NUCLEOTIDE SEQUENCE [LARGE SCALE GENOMIC DNA]</scope>
    <source>
        <strain evidence="10 11">CECT 7506</strain>
    </source>
</reference>
<dbReference type="PROSITE" id="PS50885">
    <property type="entry name" value="HAMP"/>
    <property type="match status" value="1"/>
</dbReference>
<evidence type="ECO:0000256" key="6">
    <source>
        <dbReference type="ARBA" id="ARBA00023136"/>
    </source>
</evidence>
<gene>
    <name evidence="10" type="ORF">DFP97_104253</name>
</gene>
<feature type="transmembrane region" description="Helical" evidence="8">
    <location>
        <begin position="284"/>
        <end position="303"/>
    </location>
</feature>
<evidence type="ECO:0000256" key="4">
    <source>
        <dbReference type="ARBA" id="ARBA00022679"/>
    </source>
</evidence>
<keyword evidence="3" id="KW-0597">Phosphoprotein</keyword>
<evidence type="ECO:0000256" key="8">
    <source>
        <dbReference type="SAM" id="Phobius"/>
    </source>
</evidence>
<comment type="subcellular location">
    <subcellularLocation>
        <location evidence="1">Cell membrane</location>
        <topology evidence="1">Multi-pass membrane protein</topology>
    </subcellularLocation>
</comment>
<comment type="caution">
    <text evidence="10">The sequence shown here is derived from an EMBL/GenBank/DDBJ whole genome shotgun (WGS) entry which is preliminary data.</text>
</comment>
<keyword evidence="4" id="KW-0808">Transferase</keyword>
<name>A0A368W8J6_9BACL</name>
<dbReference type="SMART" id="SM00304">
    <property type="entry name" value="HAMP"/>
    <property type="match status" value="1"/>
</dbReference>
<dbReference type="RefSeq" id="WP_114379495.1">
    <property type="nucleotide sequence ID" value="NZ_QPJD01000004.1"/>
</dbReference>
<evidence type="ECO:0000313" key="10">
    <source>
        <dbReference type="EMBL" id="RCW49595.1"/>
    </source>
</evidence>
<dbReference type="Pfam" id="PF02518">
    <property type="entry name" value="HATPase_c"/>
    <property type="match status" value="1"/>
</dbReference>
<dbReference type="InterPro" id="IPR003660">
    <property type="entry name" value="HAMP_dom"/>
</dbReference>
<evidence type="ECO:0000313" key="11">
    <source>
        <dbReference type="Proteomes" id="UP000252415"/>
    </source>
</evidence>
<dbReference type="CDD" id="cd06225">
    <property type="entry name" value="HAMP"/>
    <property type="match status" value="1"/>
</dbReference>
<proteinExistence type="predicted"/>
<dbReference type="SUPFAM" id="SSF55874">
    <property type="entry name" value="ATPase domain of HSP90 chaperone/DNA topoisomerase II/histidine kinase"/>
    <property type="match status" value="1"/>
</dbReference>
<dbReference type="EMBL" id="QPJD01000004">
    <property type="protein sequence ID" value="RCW49595.1"/>
    <property type="molecule type" value="Genomic_DNA"/>
</dbReference>
<dbReference type="InterPro" id="IPR003594">
    <property type="entry name" value="HATPase_dom"/>
</dbReference>
<evidence type="ECO:0000256" key="2">
    <source>
        <dbReference type="ARBA" id="ARBA00022475"/>
    </source>
</evidence>
<keyword evidence="5 10" id="KW-0418">Kinase</keyword>
<dbReference type="Pfam" id="PF06580">
    <property type="entry name" value="His_kinase"/>
    <property type="match status" value="1"/>
</dbReference>
<dbReference type="OrthoDB" id="9776552at2"/>
<accession>A0A368W8J6</accession>
<evidence type="ECO:0000256" key="5">
    <source>
        <dbReference type="ARBA" id="ARBA00022777"/>
    </source>
</evidence>
<keyword evidence="8" id="KW-0812">Transmembrane</keyword>
<evidence type="ECO:0000256" key="3">
    <source>
        <dbReference type="ARBA" id="ARBA00022553"/>
    </source>
</evidence>
<dbReference type="GO" id="GO:0000155">
    <property type="term" value="F:phosphorelay sensor kinase activity"/>
    <property type="evidence" value="ECO:0007669"/>
    <property type="project" value="InterPro"/>
</dbReference>
<dbReference type="PANTHER" id="PTHR34220:SF7">
    <property type="entry name" value="SENSOR HISTIDINE KINASE YPDA"/>
    <property type="match status" value="1"/>
</dbReference>
<dbReference type="InterPro" id="IPR036890">
    <property type="entry name" value="HATPase_C_sf"/>
</dbReference>
<keyword evidence="6 8" id="KW-0472">Membrane</keyword>
<feature type="transmembrane region" description="Helical" evidence="8">
    <location>
        <begin position="15"/>
        <end position="37"/>
    </location>
</feature>
<feature type="coiled-coil region" evidence="7">
    <location>
        <begin position="352"/>
        <end position="384"/>
    </location>
</feature>
<dbReference type="Proteomes" id="UP000252415">
    <property type="component" value="Unassembled WGS sequence"/>
</dbReference>
<dbReference type="InterPro" id="IPR050640">
    <property type="entry name" value="Bact_2-comp_sensor_kinase"/>
</dbReference>
<protein>
    <submittedName>
        <fullName evidence="10">Two-component system sensor histidine kinase YesM</fullName>
    </submittedName>
</protein>
<dbReference type="PANTHER" id="PTHR34220">
    <property type="entry name" value="SENSOR HISTIDINE KINASE YPDA"/>
    <property type="match status" value="1"/>
</dbReference>
<dbReference type="InterPro" id="IPR010559">
    <property type="entry name" value="Sig_transdc_His_kin_internal"/>
</dbReference>
<keyword evidence="8" id="KW-1133">Transmembrane helix</keyword>
<keyword evidence="11" id="KW-1185">Reference proteome</keyword>
<evidence type="ECO:0000256" key="7">
    <source>
        <dbReference type="SAM" id="Coils"/>
    </source>
</evidence>
<dbReference type="GO" id="GO:0005886">
    <property type="term" value="C:plasma membrane"/>
    <property type="evidence" value="ECO:0007669"/>
    <property type="project" value="UniProtKB-SubCell"/>
</dbReference>
<evidence type="ECO:0000259" key="9">
    <source>
        <dbReference type="PROSITE" id="PS50885"/>
    </source>
</evidence>
<dbReference type="Pfam" id="PF00672">
    <property type="entry name" value="HAMP"/>
    <property type="match status" value="1"/>
</dbReference>
<keyword evidence="2" id="KW-1003">Cell membrane</keyword>
<dbReference type="Gene3D" id="6.10.340.10">
    <property type="match status" value="1"/>
</dbReference>
<dbReference type="Gene3D" id="3.30.565.10">
    <property type="entry name" value="Histidine kinase-like ATPase, C-terminal domain"/>
    <property type="match status" value="1"/>
</dbReference>